<dbReference type="SUPFAM" id="SSF51971">
    <property type="entry name" value="Nucleotide-binding domain"/>
    <property type="match status" value="1"/>
</dbReference>
<dbReference type="InterPro" id="IPR023209">
    <property type="entry name" value="DAO"/>
</dbReference>
<dbReference type="EMBL" id="JAJVDC020000110">
    <property type="protein sequence ID" value="KAL1624274.1"/>
    <property type="molecule type" value="Genomic_DNA"/>
</dbReference>
<comment type="cofactor">
    <cofactor evidence="1">
        <name>FAD</name>
        <dbReference type="ChEBI" id="CHEBI:57692"/>
    </cofactor>
</comment>
<evidence type="ECO:0000313" key="7">
    <source>
        <dbReference type="EMBL" id="KAL1624274.1"/>
    </source>
</evidence>
<keyword evidence="8" id="KW-1185">Reference proteome</keyword>
<organism evidence="7 8">
    <name type="scientific">Neofusicoccum ribis</name>
    <dbReference type="NCBI Taxonomy" id="45134"/>
    <lineage>
        <taxon>Eukaryota</taxon>
        <taxon>Fungi</taxon>
        <taxon>Dikarya</taxon>
        <taxon>Ascomycota</taxon>
        <taxon>Pezizomycotina</taxon>
        <taxon>Dothideomycetes</taxon>
        <taxon>Dothideomycetes incertae sedis</taxon>
        <taxon>Botryosphaeriales</taxon>
        <taxon>Botryosphaeriaceae</taxon>
        <taxon>Neofusicoccum</taxon>
    </lineage>
</organism>
<comment type="similarity">
    <text evidence="2">Belongs to the DAMOX/DASOX family.</text>
</comment>
<protein>
    <recommendedName>
        <fullName evidence="6">FAD dependent oxidoreductase domain-containing protein</fullName>
    </recommendedName>
</protein>
<evidence type="ECO:0000256" key="3">
    <source>
        <dbReference type="ARBA" id="ARBA00022630"/>
    </source>
</evidence>
<evidence type="ECO:0000256" key="1">
    <source>
        <dbReference type="ARBA" id="ARBA00001974"/>
    </source>
</evidence>
<dbReference type="InterPro" id="IPR006076">
    <property type="entry name" value="FAD-dep_OxRdtase"/>
</dbReference>
<dbReference type="PANTHER" id="PTHR11530:SF26">
    <property type="entry name" value="FAD DEPENDENT OXIDOREDUCTASE SUPERFAMILY (AFU_ORTHOLOGUE AFUA_5G13940)"/>
    <property type="match status" value="1"/>
</dbReference>
<comment type="caution">
    <text evidence="7">The sequence shown here is derived from an EMBL/GenBank/DDBJ whole genome shotgun (WGS) entry which is preliminary data.</text>
</comment>
<sequence length="369" mass="40185">MVEEHIVIIGAGVLGLTCALELSNHGYRVTVIGRELPGDSSIDYASPWAGAHFRPTPVKNSQEAFERDLMQETYTKLQGLAKGDSSTGIEFIPAVEYFEDPDAASSLLKDFSSWPGFSIVDPSDTTNERIHTAITYDAWVINTPVYLAWLQRQAELRGVTFIRARLNVVAEAYSVACEQHAENCDIPRPTTVVNASGMGFGDVQSYPSRGQFLIVSNPYDRTVSHHAADGVATVVIPRPLGGGTVIGGTKEPHNWLVVCNSLYNDVKTLSDIFVVQQICPDMLQPEPGKPESAAGLHVLKSYVARRPMRHGGLRLETEQLLVKETAPDGFRNESKELCVVHCYGAGPSGYKISWGVAGKVRGLISKNSS</sequence>
<reference evidence="7 8" key="1">
    <citation type="submission" date="2024-02" db="EMBL/GenBank/DDBJ databases">
        <title>De novo assembly and annotation of 12 fungi associated with fruit tree decline syndrome in Ontario, Canada.</title>
        <authorList>
            <person name="Sulman M."/>
            <person name="Ellouze W."/>
            <person name="Ilyukhin E."/>
        </authorList>
    </citation>
    <scope>NUCLEOTIDE SEQUENCE [LARGE SCALE GENOMIC DNA]</scope>
    <source>
        <strain evidence="7 8">M1-105</strain>
    </source>
</reference>
<evidence type="ECO:0000256" key="4">
    <source>
        <dbReference type="ARBA" id="ARBA00022827"/>
    </source>
</evidence>
<dbReference type="Pfam" id="PF01266">
    <property type="entry name" value="DAO"/>
    <property type="match status" value="1"/>
</dbReference>
<evidence type="ECO:0000256" key="5">
    <source>
        <dbReference type="ARBA" id="ARBA00023002"/>
    </source>
</evidence>
<dbReference type="PANTHER" id="PTHR11530">
    <property type="entry name" value="D-AMINO ACID OXIDASE"/>
    <property type="match status" value="1"/>
</dbReference>
<proteinExistence type="inferred from homology"/>
<dbReference type="Gene3D" id="3.40.50.720">
    <property type="entry name" value="NAD(P)-binding Rossmann-like Domain"/>
    <property type="match status" value="1"/>
</dbReference>
<dbReference type="PIRSF" id="PIRSF000189">
    <property type="entry name" value="D-aa_oxidase"/>
    <property type="match status" value="1"/>
</dbReference>
<gene>
    <name evidence="7" type="ORF">SLS56_007976</name>
</gene>
<dbReference type="Gene3D" id="3.30.9.10">
    <property type="entry name" value="D-Amino Acid Oxidase, subunit A, domain 2"/>
    <property type="match status" value="1"/>
</dbReference>
<name>A0ABR3SLK3_9PEZI</name>
<evidence type="ECO:0000256" key="2">
    <source>
        <dbReference type="ARBA" id="ARBA00006730"/>
    </source>
</evidence>
<evidence type="ECO:0000313" key="8">
    <source>
        <dbReference type="Proteomes" id="UP001521116"/>
    </source>
</evidence>
<dbReference type="SUPFAM" id="SSF54373">
    <property type="entry name" value="FAD-linked reductases, C-terminal domain"/>
    <property type="match status" value="1"/>
</dbReference>
<keyword evidence="5" id="KW-0560">Oxidoreductase</keyword>
<accession>A0ABR3SLK3</accession>
<keyword evidence="4" id="KW-0274">FAD</keyword>
<feature type="domain" description="FAD dependent oxidoreductase" evidence="6">
    <location>
        <begin position="6"/>
        <end position="357"/>
    </location>
</feature>
<evidence type="ECO:0000259" key="6">
    <source>
        <dbReference type="Pfam" id="PF01266"/>
    </source>
</evidence>
<keyword evidence="3" id="KW-0285">Flavoprotein</keyword>
<dbReference type="Proteomes" id="UP001521116">
    <property type="component" value="Unassembled WGS sequence"/>
</dbReference>